<proteinExistence type="predicted"/>
<reference evidence="1 2" key="1">
    <citation type="submission" date="2021-06" db="EMBL/GenBank/DDBJ databases">
        <authorList>
            <person name="Palmer J.M."/>
        </authorList>
    </citation>
    <scope>NUCLEOTIDE SEQUENCE [LARGE SCALE GENOMIC DNA]</scope>
    <source>
        <strain evidence="1 2">XC_2019</strain>
        <tissue evidence="1">Muscle</tissue>
    </source>
</reference>
<keyword evidence="2" id="KW-1185">Reference proteome</keyword>
<evidence type="ECO:0000313" key="1">
    <source>
        <dbReference type="EMBL" id="MEQ2208151.1"/>
    </source>
</evidence>
<dbReference type="PANTHER" id="PTHR46001:SF5">
    <property type="entry name" value="RHO GUANINE NUCLEOTIDE EXCHANGE FACTOR TIAM2"/>
    <property type="match status" value="1"/>
</dbReference>
<gene>
    <name evidence="1" type="primary">TIAM2</name>
    <name evidence="1" type="ORF">XENOCAPTIV_027174</name>
</gene>
<dbReference type="InterPro" id="IPR043537">
    <property type="entry name" value="Tiam1/Tiam2/Sif"/>
</dbReference>
<accession>A0ABV0RJK6</accession>
<sequence length="72" mass="8159">CTLLFYETYGKSSTEQDLSPRYALLAEDSVVQAVPEHPKRENVFCLSNSYGDVYLFQVKPSPLFILISSCCF</sequence>
<dbReference type="InterPro" id="IPR011993">
    <property type="entry name" value="PH-like_dom_sf"/>
</dbReference>
<evidence type="ECO:0000313" key="2">
    <source>
        <dbReference type="Proteomes" id="UP001434883"/>
    </source>
</evidence>
<dbReference type="EMBL" id="JAHRIN010048984">
    <property type="protein sequence ID" value="MEQ2208151.1"/>
    <property type="molecule type" value="Genomic_DNA"/>
</dbReference>
<protein>
    <submittedName>
        <fullName evidence="1">T-lymphoma invasion and metastasis-inducing protein 2</fullName>
    </submittedName>
</protein>
<feature type="non-terminal residue" evidence="1">
    <location>
        <position position="1"/>
    </location>
</feature>
<organism evidence="1 2">
    <name type="scientific">Xenoophorus captivus</name>
    <dbReference type="NCBI Taxonomy" id="1517983"/>
    <lineage>
        <taxon>Eukaryota</taxon>
        <taxon>Metazoa</taxon>
        <taxon>Chordata</taxon>
        <taxon>Craniata</taxon>
        <taxon>Vertebrata</taxon>
        <taxon>Euteleostomi</taxon>
        <taxon>Actinopterygii</taxon>
        <taxon>Neopterygii</taxon>
        <taxon>Teleostei</taxon>
        <taxon>Neoteleostei</taxon>
        <taxon>Acanthomorphata</taxon>
        <taxon>Ovalentaria</taxon>
        <taxon>Atherinomorphae</taxon>
        <taxon>Cyprinodontiformes</taxon>
        <taxon>Goodeidae</taxon>
        <taxon>Xenoophorus</taxon>
    </lineage>
</organism>
<dbReference type="Proteomes" id="UP001434883">
    <property type="component" value="Unassembled WGS sequence"/>
</dbReference>
<dbReference type="PANTHER" id="PTHR46001">
    <property type="entry name" value="TIAM (MAMMALIAN TUMOR INVASION AND METASTASIS FACTOR) HOMOLOG"/>
    <property type="match status" value="1"/>
</dbReference>
<name>A0ABV0RJK6_9TELE</name>
<dbReference type="Gene3D" id="2.30.29.30">
    <property type="entry name" value="Pleckstrin-homology domain (PH domain)/Phosphotyrosine-binding domain (PTB)"/>
    <property type="match status" value="1"/>
</dbReference>
<dbReference type="SUPFAM" id="SSF50729">
    <property type="entry name" value="PH domain-like"/>
    <property type="match status" value="1"/>
</dbReference>
<comment type="caution">
    <text evidence="1">The sequence shown here is derived from an EMBL/GenBank/DDBJ whole genome shotgun (WGS) entry which is preliminary data.</text>
</comment>